<dbReference type="GO" id="GO:0005886">
    <property type="term" value="C:plasma membrane"/>
    <property type="evidence" value="ECO:0007669"/>
    <property type="project" value="UniProtKB-SubCell"/>
</dbReference>
<evidence type="ECO:0000256" key="3">
    <source>
        <dbReference type="ARBA" id="ARBA00022692"/>
    </source>
</evidence>
<dbReference type="GO" id="GO:0015171">
    <property type="term" value="F:amino acid transmembrane transporter activity"/>
    <property type="evidence" value="ECO:0007669"/>
    <property type="project" value="TreeGrafter"/>
</dbReference>
<dbReference type="PANTHER" id="PTHR30086:SF20">
    <property type="entry name" value="ARGININE EXPORTER PROTEIN ARGO-RELATED"/>
    <property type="match status" value="1"/>
</dbReference>
<evidence type="ECO:0000256" key="1">
    <source>
        <dbReference type="ARBA" id="ARBA00004651"/>
    </source>
</evidence>
<accession>A0AA87U7D8</accession>
<dbReference type="RefSeq" id="WP_042476753.1">
    <property type="nucleotide sequence ID" value="NZ_BAYX01000023.1"/>
</dbReference>
<evidence type="ECO:0000313" key="8">
    <source>
        <dbReference type="Proteomes" id="UP000026941"/>
    </source>
</evidence>
<dbReference type="PANTHER" id="PTHR30086">
    <property type="entry name" value="ARGININE EXPORTER PROTEIN ARGO"/>
    <property type="match status" value="1"/>
</dbReference>
<dbReference type="EMBL" id="BAYX01000023">
    <property type="protein sequence ID" value="GAJ96596.1"/>
    <property type="molecule type" value="Genomic_DNA"/>
</dbReference>
<feature type="transmembrane region" description="Helical" evidence="6">
    <location>
        <begin position="117"/>
        <end position="140"/>
    </location>
</feature>
<feature type="transmembrane region" description="Helical" evidence="6">
    <location>
        <begin position="146"/>
        <end position="168"/>
    </location>
</feature>
<reference evidence="7 8" key="1">
    <citation type="submission" date="2014-05" db="EMBL/GenBank/DDBJ databases">
        <title>Whole genome shotgun sequence of Rhizobium rhizogenes NBRC 13257.</title>
        <authorList>
            <person name="Katano-Makiyama Y."/>
            <person name="Hosoyama A."/>
            <person name="Hashimoto M."/>
            <person name="Hosoyama Y."/>
            <person name="Noguchi M."/>
            <person name="Tsuchikane K."/>
            <person name="Kimura A."/>
            <person name="Ohji S."/>
            <person name="Ichikawa N."/>
            <person name="Yamazoe A."/>
            <person name="Fujita N."/>
        </authorList>
    </citation>
    <scope>NUCLEOTIDE SEQUENCE [LARGE SCALE GENOMIC DNA]</scope>
    <source>
        <strain evidence="7 8">NBRC 13257</strain>
    </source>
</reference>
<sequence>MLDGFESPAGHLISFGLSYLLLAISPGPNFMIVSAAGLRSQRMNAIAAALGVAFGACLLYLAVTLSTGLLPVSDTTKRLGAVFFGTYLVYLSVKSLSRTRVVKQWTHSTTAEPTSGYFRMAFFTAMANPVTAMFFASSHIVASSSFLTFVCAGVIFTIAASWFTIIAVMASNGRLRSLSGRHLDRFDLFFAAMFLFLGITTLLSSLPKVFPPKF</sequence>
<protein>
    <submittedName>
        <fullName evidence="7">Amino acid efflux protein</fullName>
    </submittedName>
</protein>
<comment type="subcellular location">
    <subcellularLocation>
        <location evidence="1">Cell membrane</location>
        <topology evidence="1">Multi-pass membrane protein</topology>
    </subcellularLocation>
</comment>
<keyword evidence="5 6" id="KW-0472">Membrane</keyword>
<proteinExistence type="predicted"/>
<evidence type="ECO:0000256" key="2">
    <source>
        <dbReference type="ARBA" id="ARBA00022475"/>
    </source>
</evidence>
<keyword evidence="3 6" id="KW-0812">Transmembrane</keyword>
<gene>
    <name evidence="7" type="ORF">RRH01S_23_01070</name>
</gene>
<evidence type="ECO:0000313" key="7">
    <source>
        <dbReference type="EMBL" id="GAJ96596.1"/>
    </source>
</evidence>
<evidence type="ECO:0000256" key="6">
    <source>
        <dbReference type="SAM" id="Phobius"/>
    </source>
</evidence>
<feature type="transmembrane region" description="Helical" evidence="6">
    <location>
        <begin position="188"/>
        <end position="206"/>
    </location>
</feature>
<feature type="transmembrane region" description="Helical" evidence="6">
    <location>
        <begin position="12"/>
        <end position="33"/>
    </location>
</feature>
<organism evidence="7 8">
    <name type="scientific">Rhizobium rhizogenes NBRC 13257</name>
    <dbReference type="NCBI Taxonomy" id="1220581"/>
    <lineage>
        <taxon>Bacteria</taxon>
        <taxon>Pseudomonadati</taxon>
        <taxon>Pseudomonadota</taxon>
        <taxon>Alphaproteobacteria</taxon>
        <taxon>Hyphomicrobiales</taxon>
        <taxon>Rhizobiaceae</taxon>
        <taxon>Rhizobium/Agrobacterium group</taxon>
        <taxon>Rhizobium</taxon>
    </lineage>
</organism>
<feature type="transmembrane region" description="Helical" evidence="6">
    <location>
        <begin position="45"/>
        <end position="67"/>
    </location>
</feature>
<comment type="caution">
    <text evidence="7">The sequence shown here is derived from an EMBL/GenBank/DDBJ whole genome shotgun (WGS) entry which is preliminary data.</text>
</comment>
<feature type="transmembrane region" description="Helical" evidence="6">
    <location>
        <begin position="79"/>
        <end position="96"/>
    </location>
</feature>
<name>A0AA87U7D8_RHIRH</name>
<dbReference type="Pfam" id="PF01810">
    <property type="entry name" value="LysE"/>
    <property type="match status" value="1"/>
</dbReference>
<keyword evidence="4 6" id="KW-1133">Transmembrane helix</keyword>
<dbReference type="Proteomes" id="UP000026941">
    <property type="component" value="Unassembled WGS sequence"/>
</dbReference>
<dbReference type="InterPro" id="IPR001123">
    <property type="entry name" value="LeuE-type"/>
</dbReference>
<keyword evidence="2" id="KW-1003">Cell membrane</keyword>
<dbReference type="AlphaFoldDB" id="A0AA87U7D8"/>
<evidence type="ECO:0000256" key="5">
    <source>
        <dbReference type="ARBA" id="ARBA00023136"/>
    </source>
</evidence>
<evidence type="ECO:0000256" key="4">
    <source>
        <dbReference type="ARBA" id="ARBA00022989"/>
    </source>
</evidence>